<name>A0A445MBB5_ENSVE</name>
<reference evidence="1" key="1">
    <citation type="journal article" date="2018" name="Data Brief">
        <title>Genome sequence data from 17 accessions of Ensete ventricosum, a staple food crop for millions in Ethiopia.</title>
        <authorList>
            <person name="Yemataw Z."/>
            <person name="Muzemil S."/>
            <person name="Ambachew D."/>
            <person name="Tripathi L."/>
            <person name="Tesfaye K."/>
            <person name="Chala A."/>
            <person name="Farbos A."/>
            <person name="O'Neill P."/>
            <person name="Moore K."/>
            <person name="Grant M."/>
            <person name="Studholme D.J."/>
        </authorList>
    </citation>
    <scope>NUCLEOTIDE SEQUENCE [LARGE SCALE GENOMIC DNA]</scope>
    <source>
        <tissue evidence="1">Leaf</tissue>
    </source>
</reference>
<dbReference type="EMBL" id="KV875546">
    <property type="protein sequence ID" value="RZR71526.1"/>
    <property type="molecule type" value="Genomic_DNA"/>
</dbReference>
<proteinExistence type="predicted"/>
<dbReference type="AlphaFoldDB" id="A0A445MBB5"/>
<sequence length="189" mass="19882">MAMRLCGSGGGVGFHRSRVVAAVVAADVGEDAGARLSRPNIRVRAVYLSVLGGSTVESTQIFWVQAIYPSALGRSIAKSTQIPGYGRFNRPAWAGQPPDSLGGDRTLAAHRWSKEEAGEKRVVAAVVGRAAITSAFWGDYCGKGGRRGEGASMAEEGAIEEEVATTKEARCGRCRGGQLWLRGKMTVAG</sequence>
<accession>A0A445MBB5</accession>
<protein>
    <submittedName>
        <fullName evidence="1">Uncharacterized protein</fullName>
    </submittedName>
</protein>
<organism evidence="1">
    <name type="scientific">Ensete ventricosum</name>
    <name type="common">Abyssinian banana</name>
    <name type="synonym">Musa ensete</name>
    <dbReference type="NCBI Taxonomy" id="4639"/>
    <lineage>
        <taxon>Eukaryota</taxon>
        <taxon>Viridiplantae</taxon>
        <taxon>Streptophyta</taxon>
        <taxon>Embryophyta</taxon>
        <taxon>Tracheophyta</taxon>
        <taxon>Spermatophyta</taxon>
        <taxon>Magnoliopsida</taxon>
        <taxon>Liliopsida</taxon>
        <taxon>Zingiberales</taxon>
        <taxon>Musaceae</taxon>
        <taxon>Ensete</taxon>
    </lineage>
</organism>
<evidence type="ECO:0000313" key="1">
    <source>
        <dbReference type="EMBL" id="RZR71526.1"/>
    </source>
</evidence>
<dbReference type="Proteomes" id="UP000290560">
    <property type="component" value="Unassembled WGS sequence"/>
</dbReference>
<gene>
    <name evidence="1" type="ORF">BHM03_00005617</name>
</gene>